<dbReference type="InterPro" id="IPR010426">
    <property type="entry name" value="MTTB_MeTrfase"/>
</dbReference>
<accession>C0GFQ1</accession>
<dbReference type="OrthoDB" id="5418352at2"/>
<keyword evidence="5" id="KW-1185">Reference proteome</keyword>
<sequence length="506" mass="55798">MDEQKVQYRKPLHVQPVERLTQAQVEAIHEASMKLLQEQGLKCAGEQAADVYRSAGCTVTEIKDEKQKQWKIIFPEKVLKKALSSVPSQVVLGARDPQNTLYLDANVPAVYFGTGSETNIYLRSKIENFVSADNEQNKLQYPVFQEEAGSISALRESARLIDHLEHADFFIRNVNIQDEGIDESNKDVNVFFNALLNCAKHVQGGLADVKALPEVISLAKIIAGEQSHLPLSFIVCPIKSPLYMVADSSEKVIAIAEENIPMVISSSPQGGLTAPVQEEGILMQINAEILAGIALAQFSNPGAPVLYGSVPVRTRLDTLNDCYGTANFSHYAMGCAQMARFYGIPCYSSSGVGDAKRPGIQAMAEKLYSYKEVASAGAHYIHYSFGLLDGTNIFSPLQAVLDNATIAMVKDLLRSPSFEEKHIEEAIQEIKTTAEGSGMFIRKVRKQLRRNIVSDIYEFISEGEEDQVFVQAQAKLDAYLADNSNTLPEETIQEVYQKIPGLLKQS</sequence>
<comment type="similarity">
    <text evidence="1">Belongs to the trimethylamine methyltransferase family.</text>
</comment>
<keyword evidence="2 4" id="KW-0489">Methyltransferase</keyword>
<dbReference type="GO" id="GO:0032259">
    <property type="term" value="P:methylation"/>
    <property type="evidence" value="ECO:0007669"/>
    <property type="project" value="UniProtKB-KW"/>
</dbReference>
<dbReference type="eggNOG" id="COG5598">
    <property type="taxonomic scope" value="Bacteria"/>
</dbReference>
<protein>
    <submittedName>
        <fullName evidence="4">Trimethylamine:corrinoid methyltransferase-like protein</fullName>
    </submittedName>
</protein>
<dbReference type="Pfam" id="PF06253">
    <property type="entry name" value="MTTB"/>
    <property type="match status" value="2"/>
</dbReference>
<proteinExistence type="inferred from homology"/>
<dbReference type="Gene3D" id="3.20.20.480">
    <property type="entry name" value="Trimethylamine methyltransferase-like"/>
    <property type="match status" value="1"/>
</dbReference>
<keyword evidence="3 4" id="KW-0808">Transferase</keyword>
<evidence type="ECO:0000256" key="3">
    <source>
        <dbReference type="ARBA" id="ARBA00022679"/>
    </source>
</evidence>
<dbReference type="STRING" id="555088.DealDRAFT_1310"/>
<name>C0GFQ1_DETAL</name>
<evidence type="ECO:0000256" key="2">
    <source>
        <dbReference type="ARBA" id="ARBA00022603"/>
    </source>
</evidence>
<dbReference type="AlphaFoldDB" id="C0GFQ1"/>
<evidence type="ECO:0000313" key="4">
    <source>
        <dbReference type="EMBL" id="EEG78011.1"/>
    </source>
</evidence>
<dbReference type="GO" id="GO:0008168">
    <property type="term" value="F:methyltransferase activity"/>
    <property type="evidence" value="ECO:0007669"/>
    <property type="project" value="UniProtKB-KW"/>
</dbReference>
<dbReference type="Proteomes" id="UP000006443">
    <property type="component" value="Unassembled WGS sequence"/>
</dbReference>
<evidence type="ECO:0000313" key="5">
    <source>
        <dbReference type="Proteomes" id="UP000006443"/>
    </source>
</evidence>
<gene>
    <name evidence="4" type="ORF">DealDRAFT_1310</name>
</gene>
<dbReference type="RefSeq" id="WP_008515957.1">
    <property type="nucleotide sequence ID" value="NZ_ACJM01000005.1"/>
</dbReference>
<evidence type="ECO:0000256" key="1">
    <source>
        <dbReference type="ARBA" id="ARBA00007137"/>
    </source>
</evidence>
<organism evidence="4 5">
    <name type="scientific">Dethiobacter alkaliphilus AHT 1</name>
    <dbReference type="NCBI Taxonomy" id="555088"/>
    <lineage>
        <taxon>Bacteria</taxon>
        <taxon>Bacillati</taxon>
        <taxon>Bacillota</taxon>
        <taxon>Dethiobacteria</taxon>
        <taxon>Dethiobacterales</taxon>
        <taxon>Dethiobacteraceae</taxon>
        <taxon>Dethiobacter</taxon>
    </lineage>
</organism>
<dbReference type="InterPro" id="IPR038601">
    <property type="entry name" value="MttB-like_sf"/>
</dbReference>
<dbReference type="GO" id="GO:0015948">
    <property type="term" value="P:methanogenesis"/>
    <property type="evidence" value="ECO:0007669"/>
    <property type="project" value="InterPro"/>
</dbReference>
<comment type="caution">
    <text evidence="4">The sequence shown here is derived from an EMBL/GenBank/DDBJ whole genome shotgun (WGS) entry which is preliminary data.</text>
</comment>
<reference evidence="4 5" key="1">
    <citation type="submission" date="2009-02" db="EMBL/GenBank/DDBJ databases">
        <title>Sequencing of the draft genome and assembly of Dethiobacter alkaliphilus AHT 1.</title>
        <authorList>
            <consortium name="US DOE Joint Genome Institute (JGI-PGF)"/>
            <person name="Lucas S."/>
            <person name="Copeland A."/>
            <person name="Lapidus A."/>
            <person name="Glavina del Rio T."/>
            <person name="Dalin E."/>
            <person name="Tice H."/>
            <person name="Bruce D."/>
            <person name="Goodwin L."/>
            <person name="Pitluck S."/>
            <person name="Larimer F."/>
            <person name="Land M.L."/>
            <person name="Hauser L."/>
            <person name="Muyzer G."/>
        </authorList>
    </citation>
    <scope>NUCLEOTIDE SEQUENCE [LARGE SCALE GENOMIC DNA]</scope>
    <source>
        <strain evidence="4 5">AHT 1</strain>
    </source>
</reference>
<dbReference type="EMBL" id="ACJM01000005">
    <property type="protein sequence ID" value="EEG78011.1"/>
    <property type="molecule type" value="Genomic_DNA"/>
</dbReference>